<reference evidence="1" key="1">
    <citation type="submission" date="2014-11" db="EMBL/GenBank/DDBJ databases">
        <authorList>
            <person name="Amaro Gonzalez C."/>
        </authorList>
    </citation>
    <scope>NUCLEOTIDE SEQUENCE</scope>
</reference>
<accession>A0A0E9S2A7</accession>
<proteinExistence type="predicted"/>
<protein>
    <submittedName>
        <fullName evidence="1">Uncharacterized protein</fullName>
    </submittedName>
</protein>
<evidence type="ECO:0000313" key="1">
    <source>
        <dbReference type="EMBL" id="JAH34673.1"/>
    </source>
</evidence>
<dbReference type="AlphaFoldDB" id="A0A0E9S2A7"/>
<organism evidence="1">
    <name type="scientific">Anguilla anguilla</name>
    <name type="common">European freshwater eel</name>
    <name type="synonym">Muraena anguilla</name>
    <dbReference type="NCBI Taxonomy" id="7936"/>
    <lineage>
        <taxon>Eukaryota</taxon>
        <taxon>Metazoa</taxon>
        <taxon>Chordata</taxon>
        <taxon>Craniata</taxon>
        <taxon>Vertebrata</taxon>
        <taxon>Euteleostomi</taxon>
        <taxon>Actinopterygii</taxon>
        <taxon>Neopterygii</taxon>
        <taxon>Teleostei</taxon>
        <taxon>Anguilliformes</taxon>
        <taxon>Anguillidae</taxon>
        <taxon>Anguilla</taxon>
    </lineage>
</organism>
<reference evidence="1" key="2">
    <citation type="journal article" date="2015" name="Fish Shellfish Immunol.">
        <title>Early steps in the European eel (Anguilla anguilla)-Vibrio vulnificus interaction in the gills: Role of the RtxA13 toxin.</title>
        <authorList>
            <person name="Callol A."/>
            <person name="Pajuelo D."/>
            <person name="Ebbesson L."/>
            <person name="Teles M."/>
            <person name="MacKenzie S."/>
            <person name="Amaro C."/>
        </authorList>
    </citation>
    <scope>NUCLEOTIDE SEQUENCE</scope>
</reference>
<dbReference type="EMBL" id="GBXM01073904">
    <property type="protein sequence ID" value="JAH34673.1"/>
    <property type="molecule type" value="Transcribed_RNA"/>
</dbReference>
<name>A0A0E9S2A7_ANGAN</name>
<sequence length="52" mass="6157">MKDCPLLTGVHFHEYQLRGELLARCCWLERGFETADLTILVMTAFWEQSIQR</sequence>